<dbReference type="PROSITE" id="PS50263">
    <property type="entry name" value="CN_HYDROLASE"/>
    <property type="match status" value="1"/>
</dbReference>
<feature type="domain" description="CN hydrolase" evidence="9">
    <location>
        <begin position="213"/>
        <end position="439"/>
    </location>
</feature>
<feature type="transmembrane region" description="Helical" evidence="8">
    <location>
        <begin position="184"/>
        <end position="206"/>
    </location>
</feature>
<sequence length="472" mass="51191">MPVLSPKSLASLLGVACLSALLFYFSTGFYDYWLLTWLAPLPICLYSLQSRKLEAALAACAAFILGAMNQFGYLPPLLFAGTTLLSTVAFVLSILLFRATARSGNQAFAPFAFAAAWTAYEFIHSHFSSFGTFESLAYTQALNLPVIQLASLTGIWGITFLLMLLPAGLAVSWHSFRFRNCWHLPCLLSCGFLAASLLFGICRLYLPAGNSVITVGLSAISATREELHSQDTAAITASLSRYSHSVDTLASAGAQFILLPEKIALLNPSSREIGLSILKQAAARNRVTLIAGLSLQEDQLHNTALIFAPDGSPIRSYNKQHLLAAYENTYVPGKDLTLLTIAPNASAGIAICKDMDFILPAREYSRLGVGLLFVPALDFHTDGWLHARVAILRGVEENAAVVRAAQWGLLTVSDSRGRLLETVPASDQSETCLLAKIPPGSGYSLYSQLGDWLGWLCLLATALFLFRLREKQ</sequence>
<dbReference type="Pfam" id="PF00795">
    <property type="entry name" value="CN_hydrolase"/>
    <property type="match status" value="1"/>
</dbReference>
<keyword evidence="3 10" id="KW-0808">Transferase</keyword>
<evidence type="ECO:0000256" key="4">
    <source>
        <dbReference type="ARBA" id="ARBA00022692"/>
    </source>
</evidence>
<dbReference type="InterPro" id="IPR045378">
    <property type="entry name" value="LNT_N"/>
</dbReference>
<feature type="transmembrane region" description="Helical" evidence="8">
    <location>
        <begin position="108"/>
        <end position="127"/>
    </location>
</feature>
<gene>
    <name evidence="10" type="ORF">SAMN02745170_01028</name>
</gene>
<name>A0A1M6DWI6_9FIRM</name>
<organism evidence="10 11">
    <name type="scientific">Propionispora hippei DSM 15287</name>
    <dbReference type="NCBI Taxonomy" id="1123003"/>
    <lineage>
        <taxon>Bacteria</taxon>
        <taxon>Bacillati</taxon>
        <taxon>Bacillota</taxon>
        <taxon>Negativicutes</taxon>
        <taxon>Selenomonadales</taxon>
        <taxon>Sporomusaceae</taxon>
        <taxon>Propionispora</taxon>
    </lineage>
</organism>
<evidence type="ECO:0000256" key="7">
    <source>
        <dbReference type="ARBA" id="ARBA00023315"/>
    </source>
</evidence>
<dbReference type="EMBL" id="FQZD01000007">
    <property type="protein sequence ID" value="SHI77581.1"/>
    <property type="molecule type" value="Genomic_DNA"/>
</dbReference>
<keyword evidence="2" id="KW-1003">Cell membrane</keyword>
<evidence type="ECO:0000256" key="6">
    <source>
        <dbReference type="ARBA" id="ARBA00023136"/>
    </source>
</evidence>
<evidence type="ECO:0000313" key="10">
    <source>
        <dbReference type="EMBL" id="SHI77581.1"/>
    </source>
</evidence>
<dbReference type="InterPro" id="IPR004563">
    <property type="entry name" value="Apolipo_AcylTrfase"/>
</dbReference>
<evidence type="ECO:0000313" key="11">
    <source>
        <dbReference type="Proteomes" id="UP000322917"/>
    </source>
</evidence>
<comment type="subcellular location">
    <subcellularLocation>
        <location evidence="1">Cell membrane</location>
        <topology evidence="1">Multi-pass membrane protein</topology>
    </subcellularLocation>
</comment>
<dbReference type="PANTHER" id="PTHR38686:SF1">
    <property type="entry name" value="APOLIPOPROTEIN N-ACYLTRANSFERASE"/>
    <property type="match status" value="1"/>
</dbReference>
<dbReference type="GO" id="GO:0005886">
    <property type="term" value="C:plasma membrane"/>
    <property type="evidence" value="ECO:0007669"/>
    <property type="project" value="UniProtKB-SubCell"/>
</dbReference>
<dbReference type="InterPro" id="IPR003010">
    <property type="entry name" value="C-N_Hydrolase"/>
</dbReference>
<dbReference type="GO" id="GO:0016410">
    <property type="term" value="F:N-acyltransferase activity"/>
    <property type="evidence" value="ECO:0007669"/>
    <property type="project" value="InterPro"/>
</dbReference>
<dbReference type="RefSeq" id="WP_149733860.1">
    <property type="nucleotide sequence ID" value="NZ_FQZD01000007.1"/>
</dbReference>
<proteinExistence type="predicted"/>
<dbReference type="OrthoDB" id="9811121at2"/>
<dbReference type="Gene3D" id="3.60.110.10">
    <property type="entry name" value="Carbon-nitrogen hydrolase"/>
    <property type="match status" value="1"/>
</dbReference>
<keyword evidence="6 8" id="KW-0472">Membrane</keyword>
<keyword evidence="10" id="KW-0449">Lipoprotein</keyword>
<dbReference type="InterPro" id="IPR036526">
    <property type="entry name" value="C-N_Hydrolase_sf"/>
</dbReference>
<evidence type="ECO:0000256" key="2">
    <source>
        <dbReference type="ARBA" id="ARBA00022475"/>
    </source>
</evidence>
<reference evidence="10 11" key="1">
    <citation type="submission" date="2016-11" db="EMBL/GenBank/DDBJ databases">
        <authorList>
            <person name="Varghese N."/>
            <person name="Submissions S."/>
        </authorList>
    </citation>
    <scope>NUCLEOTIDE SEQUENCE [LARGE SCALE GENOMIC DNA]</scope>
    <source>
        <strain evidence="10 11">DSM 15287</strain>
    </source>
</reference>
<feature type="transmembrane region" description="Helical" evidence="8">
    <location>
        <begin position="147"/>
        <end position="172"/>
    </location>
</feature>
<dbReference type="PANTHER" id="PTHR38686">
    <property type="entry name" value="APOLIPOPROTEIN N-ACYLTRANSFERASE"/>
    <property type="match status" value="1"/>
</dbReference>
<dbReference type="Proteomes" id="UP000322917">
    <property type="component" value="Unassembled WGS sequence"/>
</dbReference>
<keyword evidence="7 10" id="KW-0012">Acyltransferase</keyword>
<protein>
    <submittedName>
        <fullName evidence="10">Apolipoprotein N-acyltransferase</fullName>
    </submittedName>
</protein>
<evidence type="ECO:0000256" key="5">
    <source>
        <dbReference type="ARBA" id="ARBA00022989"/>
    </source>
</evidence>
<evidence type="ECO:0000256" key="8">
    <source>
        <dbReference type="SAM" id="Phobius"/>
    </source>
</evidence>
<evidence type="ECO:0000256" key="3">
    <source>
        <dbReference type="ARBA" id="ARBA00022679"/>
    </source>
</evidence>
<keyword evidence="5 8" id="KW-1133">Transmembrane helix</keyword>
<dbReference type="GO" id="GO:0042158">
    <property type="term" value="P:lipoprotein biosynthetic process"/>
    <property type="evidence" value="ECO:0007669"/>
    <property type="project" value="InterPro"/>
</dbReference>
<feature type="transmembrane region" description="Helical" evidence="8">
    <location>
        <begin position="9"/>
        <end position="26"/>
    </location>
</feature>
<evidence type="ECO:0000259" key="9">
    <source>
        <dbReference type="PROSITE" id="PS50263"/>
    </source>
</evidence>
<dbReference type="Pfam" id="PF20154">
    <property type="entry name" value="LNT_N"/>
    <property type="match status" value="1"/>
</dbReference>
<keyword evidence="11" id="KW-1185">Reference proteome</keyword>
<dbReference type="SUPFAM" id="SSF56317">
    <property type="entry name" value="Carbon-nitrogen hydrolase"/>
    <property type="match status" value="1"/>
</dbReference>
<dbReference type="AlphaFoldDB" id="A0A1M6DWI6"/>
<evidence type="ECO:0000256" key="1">
    <source>
        <dbReference type="ARBA" id="ARBA00004651"/>
    </source>
</evidence>
<accession>A0A1M6DWI6</accession>
<keyword evidence="4 8" id="KW-0812">Transmembrane</keyword>
<feature type="transmembrane region" description="Helical" evidence="8">
    <location>
        <begin position="77"/>
        <end position="96"/>
    </location>
</feature>